<evidence type="ECO:0000313" key="7">
    <source>
        <dbReference type="Proteomes" id="UP000248764"/>
    </source>
</evidence>
<protein>
    <submittedName>
        <fullName evidence="6">Cell division protein FtsK</fullName>
    </submittedName>
</protein>
<evidence type="ECO:0000256" key="4">
    <source>
        <dbReference type="SAM" id="Phobius"/>
    </source>
</evidence>
<dbReference type="PROSITE" id="PS50901">
    <property type="entry name" value="FTSK"/>
    <property type="match status" value="1"/>
</dbReference>
<keyword evidence="1 3" id="KW-0547">Nucleotide-binding</keyword>
<dbReference type="GO" id="GO:0005524">
    <property type="term" value="F:ATP binding"/>
    <property type="evidence" value="ECO:0007669"/>
    <property type="project" value="UniProtKB-UniRule"/>
</dbReference>
<gene>
    <name evidence="6" type="ORF">C1I92_06230</name>
</gene>
<keyword evidence="6" id="KW-0131">Cell cycle</keyword>
<evidence type="ECO:0000256" key="1">
    <source>
        <dbReference type="ARBA" id="ARBA00022741"/>
    </source>
</evidence>
<dbReference type="InterPro" id="IPR027417">
    <property type="entry name" value="P-loop_NTPase"/>
</dbReference>
<dbReference type="GO" id="GO:0051301">
    <property type="term" value="P:cell division"/>
    <property type="evidence" value="ECO:0007669"/>
    <property type="project" value="UniProtKB-KW"/>
</dbReference>
<dbReference type="PANTHER" id="PTHR22683:SF41">
    <property type="entry name" value="DNA TRANSLOCASE FTSK"/>
    <property type="match status" value="1"/>
</dbReference>
<proteinExistence type="predicted"/>
<feature type="binding site" evidence="3">
    <location>
        <begin position="223"/>
        <end position="230"/>
    </location>
    <ligand>
        <name>ATP</name>
        <dbReference type="ChEBI" id="CHEBI:30616"/>
    </ligand>
</feature>
<dbReference type="EMBL" id="POTW01000010">
    <property type="protein sequence ID" value="PZF85170.1"/>
    <property type="molecule type" value="Genomic_DNA"/>
</dbReference>
<evidence type="ECO:0000256" key="3">
    <source>
        <dbReference type="PROSITE-ProRule" id="PRU00289"/>
    </source>
</evidence>
<dbReference type="GO" id="GO:0003677">
    <property type="term" value="F:DNA binding"/>
    <property type="evidence" value="ECO:0007669"/>
    <property type="project" value="InterPro"/>
</dbReference>
<keyword evidence="4" id="KW-0472">Membrane</keyword>
<dbReference type="AlphaFoldDB" id="A0A2W2BIT1"/>
<organism evidence="6 7">
    <name type="scientific">Jiangella anatolica</name>
    <dbReference type="NCBI Taxonomy" id="2670374"/>
    <lineage>
        <taxon>Bacteria</taxon>
        <taxon>Bacillati</taxon>
        <taxon>Actinomycetota</taxon>
        <taxon>Actinomycetes</taxon>
        <taxon>Jiangellales</taxon>
        <taxon>Jiangellaceae</taxon>
        <taxon>Jiangella</taxon>
    </lineage>
</organism>
<evidence type="ECO:0000256" key="2">
    <source>
        <dbReference type="ARBA" id="ARBA00022840"/>
    </source>
</evidence>
<feature type="transmembrane region" description="Helical" evidence="4">
    <location>
        <begin position="36"/>
        <end position="57"/>
    </location>
</feature>
<dbReference type="InterPro" id="IPR002543">
    <property type="entry name" value="FtsK_dom"/>
</dbReference>
<keyword evidence="7" id="KW-1185">Reference proteome</keyword>
<dbReference type="InterPro" id="IPR050206">
    <property type="entry name" value="FtsK/SpoIIIE/SftA"/>
</dbReference>
<feature type="domain" description="FtsK" evidence="5">
    <location>
        <begin position="197"/>
        <end position="397"/>
    </location>
</feature>
<evidence type="ECO:0000313" key="6">
    <source>
        <dbReference type="EMBL" id="PZF85170.1"/>
    </source>
</evidence>
<name>A0A2W2BIT1_9ACTN</name>
<reference evidence="6 7" key="1">
    <citation type="submission" date="2018-01" db="EMBL/GenBank/DDBJ databases">
        <title>Draft genome sequence of Jiangella sp. GTF31.</title>
        <authorList>
            <person name="Sahin N."/>
            <person name="Ay H."/>
            <person name="Saygin H."/>
        </authorList>
    </citation>
    <scope>NUCLEOTIDE SEQUENCE [LARGE SCALE GENOMIC DNA]</scope>
    <source>
        <strain evidence="6 7">GTF31</strain>
    </source>
</reference>
<dbReference type="SUPFAM" id="SSF52540">
    <property type="entry name" value="P-loop containing nucleoside triphosphate hydrolases"/>
    <property type="match status" value="1"/>
</dbReference>
<sequence>MALLLIAWPLVLVWKFPILVAALVVAAGAVYAASYLVADWTLVAAATVAPVVLLAAWRTAHRSSFAPVGAWLLGCVRCGLLYRWRWRHHAIACGLGMRDKDGEVITPRLVRVLSKPGRDELKVRMLPGQTPDLYLTRVVPLAHAFRIASSHPEYIDRVTATCTKSGMVTITFPRADPLRHYVPPFRHPPAERLDLSALPVARLDSTMDAYRLPLLYTHVLVAGATGSGKGSVLWSIVNALAPGIPVGLVRLYGIDPKGGMELALGRSLFHRLAYDTGDDRTGEERAADLVRVMEDLADVSAARAARYAGKLRKFAPSPDEPYIVLVIDELAYLTKYMPFPALKKTFSQAMATVLTQGRAVGVTIVGLLQDPRKETVPERSLFPVKIGLRLDSASESRMILGDAGYERGGHCEAIPTGLPGVGYVLIDGDPTPRRVRFSYLSDDDVRALAWTNPTPPPAPPAAALVAVPDNDDRAAVAA</sequence>
<dbReference type="Proteomes" id="UP000248764">
    <property type="component" value="Unassembled WGS sequence"/>
</dbReference>
<keyword evidence="2 3" id="KW-0067">ATP-binding</keyword>
<accession>A0A2W2BIT1</accession>
<comment type="caution">
    <text evidence="6">The sequence shown here is derived from an EMBL/GenBank/DDBJ whole genome shotgun (WGS) entry which is preliminary data.</text>
</comment>
<dbReference type="Pfam" id="PF01580">
    <property type="entry name" value="FtsK_SpoIIIE"/>
    <property type="match status" value="1"/>
</dbReference>
<dbReference type="PANTHER" id="PTHR22683">
    <property type="entry name" value="SPORULATION PROTEIN RELATED"/>
    <property type="match status" value="1"/>
</dbReference>
<evidence type="ECO:0000259" key="5">
    <source>
        <dbReference type="PROSITE" id="PS50901"/>
    </source>
</evidence>
<keyword evidence="4" id="KW-0812">Transmembrane</keyword>
<keyword evidence="4" id="KW-1133">Transmembrane helix</keyword>
<keyword evidence="6" id="KW-0132">Cell division</keyword>
<dbReference type="Gene3D" id="3.40.50.300">
    <property type="entry name" value="P-loop containing nucleotide triphosphate hydrolases"/>
    <property type="match status" value="1"/>
</dbReference>